<sequence length="62" mass="6389">MIQIKASVALLIIAGSIVGSAVITHIVTRYSLNVICAAVAPAEPARTLPVGPMLNSRDGEAF</sequence>
<proteinExistence type="predicted"/>
<accession>A0ABS4SX16</accession>
<evidence type="ECO:0000313" key="2">
    <source>
        <dbReference type="Proteomes" id="UP000781958"/>
    </source>
</evidence>
<dbReference type="RefSeq" id="WP_209773397.1">
    <property type="nucleotide sequence ID" value="NZ_JAGINP010000041.1"/>
</dbReference>
<comment type="caution">
    <text evidence="1">The sequence shown here is derived from an EMBL/GenBank/DDBJ whole genome shotgun (WGS) entry which is preliminary data.</text>
</comment>
<keyword evidence="2" id="KW-1185">Reference proteome</keyword>
<name>A0ABS4SX16_9PROT</name>
<evidence type="ECO:0000313" key="1">
    <source>
        <dbReference type="EMBL" id="MBP2297108.1"/>
    </source>
</evidence>
<gene>
    <name evidence="1" type="ORF">J2851_006927</name>
</gene>
<dbReference type="Proteomes" id="UP000781958">
    <property type="component" value="Unassembled WGS sequence"/>
</dbReference>
<organism evidence="1 2">
    <name type="scientific">Azospirillum rugosum</name>
    <dbReference type="NCBI Taxonomy" id="416170"/>
    <lineage>
        <taxon>Bacteria</taxon>
        <taxon>Pseudomonadati</taxon>
        <taxon>Pseudomonadota</taxon>
        <taxon>Alphaproteobacteria</taxon>
        <taxon>Rhodospirillales</taxon>
        <taxon>Azospirillaceae</taxon>
        <taxon>Azospirillum</taxon>
    </lineage>
</organism>
<reference evidence="1 2" key="1">
    <citation type="submission" date="2021-03" db="EMBL/GenBank/DDBJ databases">
        <title>Genomic Encyclopedia of Type Strains, Phase III (KMG-III): the genomes of soil and plant-associated and newly described type strains.</title>
        <authorList>
            <person name="Whitman W."/>
        </authorList>
    </citation>
    <scope>NUCLEOTIDE SEQUENCE [LARGE SCALE GENOMIC DNA]</scope>
    <source>
        <strain evidence="1 2">IMMIB AFH-6</strain>
    </source>
</reference>
<dbReference type="EMBL" id="JAGINP010000041">
    <property type="protein sequence ID" value="MBP2297108.1"/>
    <property type="molecule type" value="Genomic_DNA"/>
</dbReference>
<protein>
    <submittedName>
        <fullName evidence="1">Uncharacterized protein</fullName>
    </submittedName>
</protein>